<name>A0A7W6WHR9_9HYPH</name>
<gene>
    <name evidence="1" type="ORF">GGE12_006126</name>
</gene>
<protein>
    <submittedName>
        <fullName evidence="1">Uncharacterized protein</fullName>
    </submittedName>
</protein>
<evidence type="ECO:0000313" key="1">
    <source>
        <dbReference type="EMBL" id="MBB4278315.1"/>
    </source>
</evidence>
<comment type="caution">
    <text evidence="1">The sequence shown here is derived from an EMBL/GenBank/DDBJ whole genome shotgun (WGS) entry which is preliminary data.</text>
</comment>
<dbReference type="RefSeq" id="WP_183929285.1">
    <property type="nucleotide sequence ID" value="NZ_JACIGM010000017.1"/>
</dbReference>
<dbReference type="EMBL" id="JACIGM010000017">
    <property type="protein sequence ID" value="MBB4278315.1"/>
    <property type="molecule type" value="Genomic_DNA"/>
</dbReference>
<organism evidence="1 2">
    <name type="scientific">Rhizobium mongolense</name>
    <dbReference type="NCBI Taxonomy" id="57676"/>
    <lineage>
        <taxon>Bacteria</taxon>
        <taxon>Pseudomonadati</taxon>
        <taxon>Pseudomonadota</taxon>
        <taxon>Alphaproteobacteria</taxon>
        <taxon>Hyphomicrobiales</taxon>
        <taxon>Rhizobiaceae</taxon>
        <taxon>Rhizobium/Agrobacterium group</taxon>
        <taxon>Rhizobium</taxon>
    </lineage>
</organism>
<evidence type="ECO:0000313" key="2">
    <source>
        <dbReference type="Proteomes" id="UP000533641"/>
    </source>
</evidence>
<dbReference type="Proteomes" id="UP000533641">
    <property type="component" value="Unassembled WGS sequence"/>
</dbReference>
<accession>A0A7W6WHR9</accession>
<reference evidence="1 2" key="1">
    <citation type="submission" date="2020-08" db="EMBL/GenBank/DDBJ databases">
        <title>Genomic Encyclopedia of Type Strains, Phase IV (KMG-V): Genome sequencing to study the core and pangenomes of soil and plant-associated prokaryotes.</title>
        <authorList>
            <person name="Whitman W."/>
        </authorList>
    </citation>
    <scope>NUCLEOTIDE SEQUENCE [LARGE SCALE GENOMIC DNA]</scope>
    <source>
        <strain evidence="1 2">SEMIA 402</strain>
    </source>
</reference>
<dbReference type="AlphaFoldDB" id="A0A7W6WHR9"/>
<sequence length="89" mass="9968">MVAPPGDFRAVHVTPQQALRDLDKAYANVLAGRAGYPSPRKKGVNGAFRFQGREIEVKRLNGKWSAARLPKIGWVKFHDTRLLRGKTLN</sequence>
<proteinExistence type="predicted"/>